<comment type="catalytic activity">
    <reaction evidence="4">
        <text>L-methionyl-[protein] + [thioredoxin]-disulfide + H2O = L-methionyl-(R)-S-oxide-[protein] + [thioredoxin]-dithiol</text>
        <dbReference type="Rhea" id="RHEA:24164"/>
        <dbReference type="Rhea" id="RHEA-COMP:10698"/>
        <dbReference type="Rhea" id="RHEA-COMP:10700"/>
        <dbReference type="Rhea" id="RHEA-COMP:12313"/>
        <dbReference type="Rhea" id="RHEA-COMP:12314"/>
        <dbReference type="ChEBI" id="CHEBI:15377"/>
        <dbReference type="ChEBI" id="CHEBI:16044"/>
        <dbReference type="ChEBI" id="CHEBI:29950"/>
        <dbReference type="ChEBI" id="CHEBI:45764"/>
        <dbReference type="ChEBI" id="CHEBI:50058"/>
        <dbReference type="EC" id="1.8.4.12"/>
    </reaction>
</comment>
<reference evidence="7" key="1">
    <citation type="submission" date="2021-11" db="EMBL/GenBank/DDBJ databases">
        <authorList>
            <consortium name="Genoscope - CEA"/>
            <person name="William W."/>
        </authorList>
    </citation>
    <scope>NUCLEOTIDE SEQUENCE</scope>
</reference>
<dbReference type="InterPro" id="IPR011057">
    <property type="entry name" value="Mss4-like_sf"/>
</dbReference>
<accession>A0A8J2SKA4</accession>
<keyword evidence="5" id="KW-0472">Membrane</keyword>
<gene>
    <name evidence="7" type="ORF">PECAL_4P11940</name>
</gene>
<comment type="caution">
    <text evidence="7">The sequence shown here is derived from an EMBL/GenBank/DDBJ whole genome shotgun (WGS) entry which is preliminary data.</text>
</comment>
<keyword evidence="8" id="KW-1185">Reference proteome</keyword>
<sequence>MPDAEAIRRRFDKINYEEPKTAEDHPYVAACLLFVFVFFFVSVLSTFLNSSAQYQKELAAAEARKKAKKDEPRASSRRAATSSLGYDLSRAVEDDLGALPPLSRDVLAGGTEPANQGETACGLYFEQLRPIFREKRPAIFATALGGLPVFSSEDALDLTSGWPAFRRPIAPDHVVLKPDGDTAFECLCARSGAHLGHRVSEDYYCINAAALVVLQPGDALPIGAVPGARVEELPPVLAAVLGGSDDPADCGVKGHAVIVHKGGNPTSDDPSEAPGVRVGCCVLA</sequence>
<dbReference type="GO" id="GO:0005737">
    <property type="term" value="C:cytoplasm"/>
    <property type="evidence" value="ECO:0007669"/>
    <property type="project" value="TreeGrafter"/>
</dbReference>
<dbReference type="PANTHER" id="PTHR10173:SF52">
    <property type="entry name" value="METHIONINE-R-SULFOXIDE REDUCTASE B1"/>
    <property type="match status" value="1"/>
</dbReference>
<dbReference type="SUPFAM" id="SSF51316">
    <property type="entry name" value="Mss4-like"/>
    <property type="match status" value="1"/>
</dbReference>
<feature type="transmembrane region" description="Helical" evidence="5">
    <location>
        <begin position="27"/>
        <end position="48"/>
    </location>
</feature>
<evidence type="ECO:0000256" key="5">
    <source>
        <dbReference type="SAM" id="Phobius"/>
    </source>
</evidence>
<dbReference type="Pfam" id="PF01641">
    <property type="entry name" value="SelR"/>
    <property type="match status" value="1"/>
</dbReference>
<dbReference type="EC" id="1.8.4.12" evidence="2"/>
<name>A0A8J2SKA4_9STRA</name>
<feature type="domain" description="MsrB" evidence="6">
    <location>
        <begin position="132"/>
        <end position="212"/>
    </location>
</feature>
<evidence type="ECO:0000313" key="8">
    <source>
        <dbReference type="Proteomes" id="UP000789595"/>
    </source>
</evidence>
<dbReference type="AlphaFoldDB" id="A0A8J2SKA4"/>
<dbReference type="Gene3D" id="2.170.150.20">
    <property type="entry name" value="Peptide methionine sulfoxide reductase"/>
    <property type="match status" value="1"/>
</dbReference>
<keyword evidence="5" id="KW-0812">Transmembrane</keyword>
<keyword evidence="5" id="KW-1133">Transmembrane helix</keyword>
<protein>
    <recommendedName>
        <fullName evidence="2">peptide-methionine (R)-S-oxide reductase</fullName>
        <ecNumber evidence="2">1.8.4.12</ecNumber>
    </recommendedName>
</protein>
<dbReference type="GO" id="GO:0033743">
    <property type="term" value="F:peptide-methionine (R)-S-oxide reductase activity"/>
    <property type="evidence" value="ECO:0007669"/>
    <property type="project" value="UniProtKB-EC"/>
</dbReference>
<organism evidence="7 8">
    <name type="scientific">Pelagomonas calceolata</name>
    <dbReference type="NCBI Taxonomy" id="35677"/>
    <lineage>
        <taxon>Eukaryota</taxon>
        <taxon>Sar</taxon>
        <taxon>Stramenopiles</taxon>
        <taxon>Ochrophyta</taxon>
        <taxon>Pelagophyceae</taxon>
        <taxon>Pelagomonadales</taxon>
        <taxon>Pelagomonadaceae</taxon>
        <taxon>Pelagomonas</taxon>
    </lineage>
</organism>
<evidence type="ECO:0000256" key="2">
    <source>
        <dbReference type="ARBA" id="ARBA00012499"/>
    </source>
</evidence>
<keyword evidence="3" id="KW-0560">Oxidoreductase</keyword>
<dbReference type="Proteomes" id="UP000789595">
    <property type="component" value="Unassembled WGS sequence"/>
</dbReference>
<evidence type="ECO:0000256" key="3">
    <source>
        <dbReference type="ARBA" id="ARBA00023002"/>
    </source>
</evidence>
<dbReference type="InterPro" id="IPR002579">
    <property type="entry name" value="Met_Sox_Rdtase_MsrB_dom"/>
</dbReference>
<dbReference type="PANTHER" id="PTHR10173">
    <property type="entry name" value="METHIONINE SULFOXIDE REDUCTASE"/>
    <property type="match status" value="1"/>
</dbReference>
<evidence type="ECO:0000256" key="1">
    <source>
        <dbReference type="ARBA" id="ARBA00007174"/>
    </source>
</evidence>
<evidence type="ECO:0000259" key="6">
    <source>
        <dbReference type="Pfam" id="PF01641"/>
    </source>
</evidence>
<dbReference type="GO" id="GO:0030091">
    <property type="term" value="P:protein repair"/>
    <property type="evidence" value="ECO:0007669"/>
    <property type="project" value="InterPro"/>
</dbReference>
<evidence type="ECO:0000313" key="7">
    <source>
        <dbReference type="EMBL" id="CAH0373943.1"/>
    </source>
</evidence>
<dbReference type="InterPro" id="IPR028427">
    <property type="entry name" value="Met_Sox_Rdtase_MsrB"/>
</dbReference>
<dbReference type="EMBL" id="CAKKNE010000004">
    <property type="protein sequence ID" value="CAH0373943.1"/>
    <property type="molecule type" value="Genomic_DNA"/>
</dbReference>
<dbReference type="GO" id="GO:0006979">
    <property type="term" value="P:response to oxidative stress"/>
    <property type="evidence" value="ECO:0007669"/>
    <property type="project" value="InterPro"/>
</dbReference>
<evidence type="ECO:0000256" key="4">
    <source>
        <dbReference type="ARBA" id="ARBA00048488"/>
    </source>
</evidence>
<comment type="similarity">
    <text evidence="1">Belongs to the MsrB Met sulfoxide reductase family.</text>
</comment>
<proteinExistence type="inferred from homology"/>